<dbReference type="PANTHER" id="PTHR21166">
    <property type="entry name" value="CELL DIVISION CONTROL PROTEIN 24 OB DOMAIN-CONTAINING PROTEIN-RELATED"/>
    <property type="match status" value="1"/>
</dbReference>
<dbReference type="PANTHER" id="PTHR21166:SF2">
    <property type="entry name" value="CELL DIVISION CONTROL PROTEIN 24 OB DOMAIN-CONTAINING PROTEIN-RELATED"/>
    <property type="match status" value="1"/>
</dbReference>
<gene>
    <name evidence="7" type="primary">MEIOB</name>
    <name evidence="7" type="ORF">FJT64_011657</name>
</gene>
<evidence type="ECO:0000259" key="6">
    <source>
        <dbReference type="Pfam" id="PF24903"/>
    </source>
</evidence>
<dbReference type="EMBL" id="VIIS01001979">
    <property type="protein sequence ID" value="KAF0290133.1"/>
    <property type="molecule type" value="Genomic_DNA"/>
</dbReference>
<evidence type="ECO:0000256" key="1">
    <source>
        <dbReference type="ARBA" id="ARBA00023125"/>
    </source>
</evidence>
<dbReference type="InterPro" id="IPR052469">
    <property type="entry name" value="MEIOB"/>
</dbReference>
<dbReference type="InterPro" id="IPR056880">
    <property type="entry name" value="OB_MEIOB_N"/>
</dbReference>
<dbReference type="Gene3D" id="2.40.50.140">
    <property type="entry name" value="Nucleic acid-binding proteins"/>
    <property type="match status" value="1"/>
</dbReference>
<accession>A0A6A4V8Y9</accession>
<feature type="compositionally biased region" description="Pro residues" evidence="4">
    <location>
        <begin position="114"/>
        <end position="127"/>
    </location>
</feature>
<evidence type="ECO:0000313" key="7">
    <source>
        <dbReference type="EMBL" id="KAF0290133.1"/>
    </source>
</evidence>
<dbReference type="Proteomes" id="UP000440578">
    <property type="component" value="Unassembled WGS sequence"/>
</dbReference>
<evidence type="ECO:0000313" key="8">
    <source>
        <dbReference type="Proteomes" id="UP000440578"/>
    </source>
</evidence>
<feature type="transmembrane region" description="Helical" evidence="5">
    <location>
        <begin position="465"/>
        <end position="485"/>
    </location>
</feature>
<feature type="transmembrane region" description="Helical" evidence="5">
    <location>
        <begin position="497"/>
        <end position="516"/>
    </location>
</feature>
<keyword evidence="5" id="KW-1133">Transmembrane helix</keyword>
<dbReference type="GO" id="GO:0003697">
    <property type="term" value="F:single-stranded DNA binding"/>
    <property type="evidence" value="ECO:0007669"/>
    <property type="project" value="TreeGrafter"/>
</dbReference>
<dbReference type="GO" id="GO:0008310">
    <property type="term" value="F:single-stranded DNA 3'-5' DNA exonuclease activity"/>
    <property type="evidence" value="ECO:0007669"/>
    <property type="project" value="TreeGrafter"/>
</dbReference>
<keyword evidence="8" id="KW-1185">Reference proteome</keyword>
<dbReference type="OrthoDB" id="9937820at2759"/>
<sequence>MHAAGSTTISGLAPSLSAACSLAGLVIAKQDPRAVTSKRDPLTQVSVLAFTLRDSVDDTINVASWGSQRHVAVQAGLFHVGDTSTPFHLKLNESSSVVSLFTGDARPFRDLWSVPPPPLSTPPPPPLSELSASPSVQPVTRSILALVRRVGKPRDVNTRQGRQLQNCEVRLTDPSCNSFGLQLWDAELIRLAQQWTPWETVLLVTDCRIKYDAYRQTAVAVAGSQTVVTPEPRLRAAQALAQFGRRCRAERSAAELNSAGDEDINREILETGWIDNHVSSVRDSCSILELEKRLQQLEDVTVSHVVIVPAFVTWLPLESDRYKITRCGRCSRYVPETEGQCRNPDCVAGAGGQLQQVFSLRVGIADHQAGMEKLLLEGRHAETALGTTLSRFEAMTEAERLDLKHSWLMEHARLLLRTFGDPEVEHLYRQFHETARRSDVQYLLACALVCGALSLGHEVDTGHRLAHLITVGTLTALHALLLAVTSLRWLGSIGWRLVPFAAWVLFAATIGAHVRLAHRSGPTDGLEWYLLLVVLVCVCLPVTAGCVLLLGATALGTTAYLFTDLRQRRTYLETRKVIEVKTSIEEQSRTRVRKSLCGDSLKS</sequence>
<dbReference type="AlphaFoldDB" id="A0A6A4V8Y9"/>
<dbReference type="SUPFAM" id="SSF50249">
    <property type="entry name" value="Nucleic acid-binding proteins"/>
    <property type="match status" value="1"/>
</dbReference>
<keyword evidence="5" id="KW-0472">Membrane</keyword>
<feature type="region of interest" description="Disordered" evidence="4">
    <location>
        <begin position="113"/>
        <end position="133"/>
    </location>
</feature>
<feature type="transmembrane region" description="Helical" evidence="5">
    <location>
        <begin position="528"/>
        <end position="561"/>
    </location>
</feature>
<dbReference type="InterPro" id="IPR012340">
    <property type="entry name" value="NA-bd_OB-fold"/>
</dbReference>
<proteinExistence type="inferred from homology"/>
<comment type="similarity">
    <text evidence="3">Belongs to the MEIOB family.</text>
</comment>
<comment type="caution">
    <text evidence="7">The sequence shown here is derived from an EMBL/GenBank/DDBJ whole genome shotgun (WGS) entry which is preliminary data.</text>
</comment>
<keyword evidence="5" id="KW-0812">Transmembrane</keyword>
<organism evidence="7 8">
    <name type="scientific">Amphibalanus amphitrite</name>
    <name type="common">Striped barnacle</name>
    <name type="synonym">Balanus amphitrite</name>
    <dbReference type="NCBI Taxonomy" id="1232801"/>
    <lineage>
        <taxon>Eukaryota</taxon>
        <taxon>Metazoa</taxon>
        <taxon>Ecdysozoa</taxon>
        <taxon>Arthropoda</taxon>
        <taxon>Crustacea</taxon>
        <taxon>Multicrustacea</taxon>
        <taxon>Cirripedia</taxon>
        <taxon>Thoracica</taxon>
        <taxon>Thoracicalcarea</taxon>
        <taxon>Balanomorpha</taxon>
        <taxon>Balanoidea</taxon>
        <taxon>Balanidae</taxon>
        <taxon>Amphibalaninae</taxon>
        <taxon>Amphibalanus</taxon>
    </lineage>
</organism>
<protein>
    <submittedName>
        <fullName evidence="7">Meiosis-specific with OB domain-containing protein</fullName>
    </submittedName>
</protein>
<keyword evidence="2" id="KW-0469">Meiosis</keyword>
<dbReference type="Pfam" id="PF24903">
    <property type="entry name" value="OB_MEIOB_N"/>
    <property type="match status" value="1"/>
</dbReference>
<reference evidence="7 8" key="1">
    <citation type="submission" date="2019-07" db="EMBL/GenBank/DDBJ databases">
        <title>Draft genome assembly of a fouling barnacle, Amphibalanus amphitrite (Darwin, 1854): The first reference genome for Thecostraca.</title>
        <authorList>
            <person name="Kim W."/>
        </authorList>
    </citation>
    <scope>NUCLEOTIDE SEQUENCE [LARGE SCALE GENOMIC DNA]</scope>
    <source>
        <strain evidence="7">SNU_AA5</strain>
        <tissue evidence="7">Soma without cirri and trophi</tissue>
    </source>
</reference>
<evidence type="ECO:0000256" key="2">
    <source>
        <dbReference type="ARBA" id="ARBA00023254"/>
    </source>
</evidence>
<feature type="domain" description="MEIOB-like N-terminal" evidence="6">
    <location>
        <begin position="6"/>
        <end position="82"/>
    </location>
</feature>
<keyword evidence="1" id="KW-0238">DNA-binding</keyword>
<name>A0A6A4V8Y9_AMPAM</name>
<evidence type="ECO:0000256" key="4">
    <source>
        <dbReference type="SAM" id="MobiDB-lite"/>
    </source>
</evidence>
<dbReference type="GO" id="GO:0000712">
    <property type="term" value="P:resolution of meiotic recombination intermediates"/>
    <property type="evidence" value="ECO:0007669"/>
    <property type="project" value="TreeGrafter"/>
</dbReference>
<evidence type="ECO:0000256" key="3">
    <source>
        <dbReference type="ARBA" id="ARBA00038329"/>
    </source>
</evidence>
<evidence type="ECO:0000256" key="5">
    <source>
        <dbReference type="SAM" id="Phobius"/>
    </source>
</evidence>